<keyword evidence="3" id="KW-1185">Reference proteome</keyword>
<protein>
    <recommendedName>
        <fullName evidence="1">TLDc domain-containing protein</fullName>
    </recommendedName>
</protein>
<gene>
    <name evidence="2" type="ORF">Vbra_2019</name>
</gene>
<dbReference type="InterPro" id="IPR006571">
    <property type="entry name" value="TLDc_dom"/>
</dbReference>
<dbReference type="OrthoDB" id="26679at2759"/>
<dbReference type="AlphaFoldDB" id="A0A0G4EED3"/>
<feature type="domain" description="TLDc" evidence="1">
    <location>
        <begin position="43"/>
        <end position="98"/>
    </location>
</feature>
<evidence type="ECO:0000313" key="3">
    <source>
        <dbReference type="Proteomes" id="UP000041254"/>
    </source>
</evidence>
<dbReference type="EMBL" id="CDMY01000217">
    <property type="protein sequence ID" value="CEL94353.1"/>
    <property type="molecule type" value="Genomic_DNA"/>
</dbReference>
<proteinExistence type="predicted"/>
<evidence type="ECO:0000313" key="2">
    <source>
        <dbReference type="EMBL" id="CEL94353.1"/>
    </source>
</evidence>
<dbReference type="InParanoid" id="A0A0G4EED3"/>
<organism evidence="2 3">
    <name type="scientific">Vitrella brassicaformis (strain CCMP3155)</name>
    <dbReference type="NCBI Taxonomy" id="1169540"/>
    <lineage>
        <taxon>Eukaryota</taxon>
        <taxon>Sar</taxon>
        <taxon>Alveolata</taxon>
        <taxon>Colpodellida</taxon>
        <taxon>Vitrellaceae</taxon>
        <taxon>Vitrella</taxon>
    </lineage>
</organism>
<sequence>MVTLSLAWTEAHLVRRVQQQVSPPDGTSLSASEYQGLLDLMGSDNGTELNITSLYRSSVNGTTYDDLLDSVGDAEPLVFVIRKDKYVFGAFINCGLMLPDTPTGMHEYDCDLWWFSLTGHFDTPTKIDIDREDEWVTVAGREGREGSARDRGSVRIGDWLALGDDEHSDQPAADIRSCAQRIPSDYVPEGYTGKRDAGGHARLGGSFKNYFMADEIEVLHVT</sequence>
<dbReference type="Proteomes" id="UP000041254">
    <property type="component" value="Unassembled WGS sequence"/>
</dbReference>
<accession>A0A0G4EED3</accession>
<dbReference type="Pfam" id="PF07534">
    <property type="entry name" value="TLD"/>
    <property type="match status" value="1"/>
</dbReference>
<name>A0A0G4EED3_VITBC</name>
<dbReference type="PhylomeDB" id="A0A0G4EED3"/>
<reference evidence="2 3" key="1">
    <citation type="submission" date="2014-11" db="EMBL/GenBank/DDBJ databases">
        <authorList>
            <person name="Zhu J."/>
            <person name="Qi W."/>
            <person name="Song R."/>
        </authorList>
    </citation>
    <scope>NUCLEOTIDE SEQUENCE [LARGE SCALE GENOMIC DNA]</scope>
</reference>
<dbReference type="VEuPathDB" id="CryptoDB:Vbra_2019"/>
<evidence type="ECO:0000259" key="1">
    <source>
        <dbReference type="Pfam" id="PF07534"/>
    </source>
</evidence>